<keyword evidence="3" id="KW-1185">Reference proteome</keyword>
<dbReference type="SUPFAM" id="SSF52799">
    <property type="entry name" value="(Phosphotyrosine protein) phosphatases II"/>
    <property type="match status" value="1"/>
</dbReference>
<protein>
    <submittedName>
        <fullName evidence="2">Tyrosine-protein phosphatase</fullName>
        <ecNumber evidence="2">3.1.3.48</ecNumber>
    </submittedName>
</protein>
<dbReference type="PANTHER" id="PTHR31126:SF1">
    <property type="entry name" value="TYROSINE SPECIFIC PROTEIN PHOSPHATASES DOMAIN-CONTAINING PROTEIN"/>
    <property type="match status" value="1"/>
</dbReference>
<organism evidence="2 3">
    <name type="scientific">Actinomycetospora aurantiaca</name>
    <dbReference type="NCBI Taxonomy" id="3129233"/>
    <lineage>
        <taxon>Bacteria</taxon>
        <taxon>Bacillati</taxon>
        <taxon>Actinomycetota</taxon>
        <taxon>Actinomycetes</taxon>
        <taxon>Pseudonocardiales</taxon>
        <taxon>Pseudonocardiaceae</taxon>
        <taxon>Actinomycetospora</taxon>
    </lineage>
</organism>
<comment type="similarity">
    <text evidence="1">Belongs to the protein-tyrosine phosphatase family.</text>
</comment>
<evidence type="ECO:0000313" key="2">
    <source>
        <dbReference type="EMBL" id="MEJ2867747.1"/>
    </source>
</evidence>
<name>A0ABU8MKS7_9PSEU</name>
<dbReference type="EC" id="3.1.3.48" evidence="2"/>
<evidence type="ECO:0000256" key="1">
    <source>
        <dbReference type="ARBA" id="ARBA00009580"/>
    </source>
</evidence>
<dbReference type="Proteomes" id="UP001385809">
    <property type="component" value="Unassembled WGS sequence"/>
</dbReference>
<accession>A0ABU8MKS7</accession>
<evidence type="ECO:0000313" key="3">
    <source>
        <dbReference type="Proteomes" id="UP001385809"/>
    </source>
</evidence>
<gene>
    <name evidence="2" type="ORF">WCD74_08230</name>
</gene>
<dbReference type="InterPro" id="IPR029021">
    <property type="entry name" value="Prot-tyrosine_phosphatase-like"/>
</dbReference>
<keyword evidence="2" id="KW-0378">Hydrolase</keyword>
<dbReference type="EMBL" id="JBBEGN010000003">
    <property type="protein sequence ID" value="MEJ2867747.1"/>
    <property type="molecule type" value="Genomic_DNA"/>
</dbReference>
<dbReference type="PANTHER" id="PTHR31126">
    <property type="entry name" value="TYROSINE-PROTEIN PHOSPHATASE"/>
    <property type="match status" value="1"/>
</dbReference>
<reference evidence="2 3" key="1">
    <citation type="submission" date="2024-03" db="EMBL/GenBank/DDBJ databases">
        <title>Actinomycetospora sp. OC33-EN08, a novel actinomycete isolated from wild orchid (Aerides multiflora).</title>
        <authorList>
            <person name="Suriyachadkun C."/>
        </authorList>
    </citation>
    <scope>NUCLEOTIDE SEQUENCE [LARGE SCALE GENOMIC DNA]</scope>
    <source>
        <strain evidence="2 3">OC33-EN08</strain>
    </source>
</reference>
<dbReference type="GO" id="GO:0004725">
    <property type="term" value="F:protein tyrosine phosphatase activity"/>
    <property type="evidence" value="ECO:0007669"/>
    <property type="project" value="UniProtKB-EC"/>
</dbReference>
<proteinExistence type="inferred from homology"/>
<dbReference type="Gene3D" id="3.90.190.10">
    <property type="entry name" value="Protein tyrosine phosphatase superfamily"/>
    <property type="match status" value="1"/>
</dbReference>
<dbReference type="PROSITE" id="PS00383">
    <property type="entry name" value="TYR_PHOSPHATASE_1"/>
    <property type="match status" value="1"/>
</dbReference>
<dbReference type="InterPro" id="IPR016130">
    <property type="entry name" value="Tyr_Pase_AS"/>
</dbReference>
<sequence>MTDVAPRYAGLLGFREVAGLRTQDGAVVRPGVLYRSGTPQFLTEAAARELIADTGLRSTIDLRLVDEARREGRGPLDELGVRVVRVPFTPRDLVADGSAVAPMPDEDPLVSTYLAYLENDVPALVGVVRALADEDVAPTLVHCTLGRDRTGAAVALLLDAVGVRREDIAADYAASESDLTAAMERLRSMASYGDAIDVYPPEAFHADGAVIERYLAGVDARFGGARALLTAHGVDDATFAHLRARLIEEN</sequence>
<comment type="caution">
    <text evidence="2">The sequence shown here is derived from an EMBL/GenBank/DDBJ whole genome shotgun (WGS) entry which is preliminary data.</text>
</comment>
<dbReference type="Pfam" id="PF13350">
    <property type="entry name" value="Y_phosphatase3"/>
    <property type="match status" value="1"/>
</dbReference>
<dbReference type="RefSeq" id="WP_337694357.1">
    <property type="nucleotide sequence ID" value="NZ_JBBEGN010000003.1"/>
</dbReference>
<dbReference type="InterPro" id="IPR026893">
    <property type="entry name" value="Tyr/Ser_Pase_IphP-type"/>
</dbReference>